<dbReference type="AlphaFoldDB" id="A0AAV6IB96"/>
<keyword evidence="3" id="KW-1185">Reference proteome</keyword>
<evidence type="ECO:0000313" key="3">
    <source>
        <dbReference type="Proteomes" id="UP000823749"/>
    </source>
</evidence>
<gene>
    <name evidence="2" type="ORF">RHGRI_030789</name>
</gene>
<comment type="caution">
    <text evidence="2">The sequence shown here is derived from an EMBL/GenBank/DDBJ whole genome shotgun (WGS) entry which is preliminary data.</text>
</comment>
<organism evidence="2 3">
    <name type="scientific">Rhododendron griersonianum</name>
    <dbReference type="NCBI Taxonomy" id="479676"/>
    <lineage>
        <taxon>Eukaryota</taxon>
        <taxon>Viridiplantae</taxon>
        <taxon>Streptophyta</taxon>
        <taxon>Embryophyta</taxon>
        <taxon>Tracheophyta</taxon>
        <taxon>Spermatophyta</taxon>
        <taxon>Magnoliopsida</taxon>
        <taxon>eudicotyledons</taxon>
        <taxon>Gunneridae</taxon>
        <taxon>Pentapetalae</taxon>
        <taxon>asterids</taxon>
        <taxon>Ericales</taxon>
        <taxon>Ericaceae</taxon>
        <taxon>Ericoideae</taxon>
        <taxon>Rhodoreae</taxon>
        <taxon>Rhododendron</taxon>
    </lineage>
</organism>
<protein>
    <submittedName>
        <fullName evidence="2">Uncharacterized protein</fullName>
    </submittedName>
</protein>
<dbReference type="EMBL" id="JACTNZ010000011">
    <property type="protein sequence ID" value="KAG5523905.1"/>
    <property type="molecule type" value="Genomic_DNA"/>
</dbReference>
<accession>A0AAV6IB96</accession>
<reference evidence="2" key="1">
    <citation type="submission" date="2020-08" db="EMBL/GenBank/DDBJ databases">
        <title>Plant Genome Project.</title>
        <authorList>
            <person name="Zhang R.-G."/>
        </authorList>
    </citation>
    <scope>NUCLEOTIDE SEQUENCE</scope>
    <source>
        <strain evidence="2">WSP0</strain>
        <tissue evidence="2">Leaf</tissue>
    </source>
</reference>
<feature type="compositionally biased region" description="Basic residues" evidence="1">
    <location>
        <begin position="32"/>
        <end position="42"/>
    </location>
</feature>
<evidence type="ECO:0000313" key="2">
    <source>
        <dbReference type="EMBL" id="KAG5523905.1"/>
    </source>
</evidence>
<dbReference type="Proteomes" id="UP000823749">
    <property type="component" value="Chromosome 11"/>
</dbReference>
<feature type="region of interest" description="Disordered" evidence="1">
    <location>
        <begin position="1"/>
        <end position="57"/>
    </location>
</feature>
<proteinExistence type="predicted"/>
<evidence type="ECO:0000256" key="1">
    <source>
        <dbReference type="SAM" id="MobiDB-lite"/>
    </source>
</evidence>
<name>A0AAV6IB96_9ERIC</name>
<sequence>MAKEDNPIEETSSKSRVAKKSPPPKTPSQKRGAQKRPTKKRLIQTTKSPQKKKCAKAPTKYFQYRSNLRPFFELIDKKTFLTGQIEALKKTPFWLLLKN</sequence>